<evidence type="ECO:0000259" key="4">
    <source>
        <dbReference type="Pfam" id="PF13607"/>
    </source>
</evidence>
<proteinExistence type="predicted"/>
<dbReference type="Gene3D" id="3.40.50.261">
    <property type="entry name" value="Succinyl-CoA synthetase domains"/>
    <property type="match status" value="2"/>
</dbReference>
<dbReference type="GO" id="GO:0005524">
    <property type="term" value="F:ATP binding"/>
    <property type="evidence" value="ECO:0007669"/>
    <property type="project" value="UniProtKB-KW"/>
</dbReference>
<dbReference type="GO" id="GO:0016874">
    <property type="term" value="F:ligase activity"/>
    <property type="evidence" value="ECO:0007669"/>
    <property type="project" value="UniProtKB-KW"/>
</dbReference>
<reference evidence="5" key="1">
    <citation type="journal article" date="2014" name="Front. Microbiol.">
        <title>High frequency of phylogenetically diverse reductive dehalogenase-homologous genes in deep subseafloor sedimentary metagenomes.</title>
        <authorList>
            <person name="Kawai M."/>
            <person name="Futagami T."/>
            <person name="Toyoda A."/>
            <person name="Takaki Y."/>
            <person name="Nishi S."/>
            <person name="Hori S."/>
            <person name="Arai W."/>
            <person name="Tsubouchi T."/>
            <person name="Morono Y."/>
            <person name="Uchiyama I."/>
            <person name="Ito T."/>
            <person name="Fujiyama A."/>
            <person name="Inagaki F."/>
            <person name="Takami H."/>
        </authorList>
    </citation>
    <scope>NUCLEOTIDE SEQUENCE</scope>
    <source>
        <strain evidence="5">Expedition CK06-06</strain>
    </source>
</reference>
<feature type="non-terminal residue" evidence="5">
    <location>
        <position position="1"/>
    </location>
</feature>
<name>X1KTM5_9ZZZZ</name>
<dbReference type="EMBL" id="BARU01039825">
    <property type="protein sequence ID" value="GAH85363.1"/>
    <property type="molecule type" value="Genomic_DNA"/>
</dbReference>
<comment type="caution">
    <text evidence="5">The sequence shown here is derived from an EMBL/GenBank/DDBJ whole genome shotgun (WGS) entry which is preliminary data.</text>
</comment>
<dbReference type="PANTHER" id="PTHR43334:SF1">
    <property type="entry name" value="3-HYDROXYPROPIONATE--COA LIGASE [ADP-FORMING]"/>
    <property type="match status" value="1"/>
</dbReference>
<evidence type="ECO:0000256" key="1">
    <source>
        <dbReference type="ARBA" id="ARBA00022598"/>
    </source>
</evidence>
<dbReference type="InterPro" id="IPR032875">
    <property type="entry name" value="Succ_CoA_lig_flav_dom"/>
</dbReference>
<evidence type="ECO:0000256" key="2">
    <source>
        <dbReference type="ARBA" id="ARBA00022741"/>
    </source>
</evidence>
<keyword evidence="3" id="KW-0067">ATP-binding</keyword>
<dbReference type="SUPFAM" id="SSF52210">
    <property type="entry name" value="Succinyl-CoA synthetase domains"/>
    <property type="match status" value="2"/>
</dbReference>
<dbReference type="Pfam" id="PF13607">
    <property type="entry name" value="Succ_CoA_lig"/>
    <property type="match status" value="1"/>
</dbReference>
<sequence length="237" mass="26753">TITKKNKTIIMVKGGSTSLGQKASHSHTGTLSESTKLIKAIMKQANVIQANSFHELFQYARTFSMMYNTNKKLPIKGNATMVAGSGGAGTITADLTYKHGLNFPILSDKTHDVLLSVFPEWMPPNRFGFVDIWPAMEKAMMNNIKPRVIMAKVYKALIEDPEVEAVFNMLFCSKLYRGFNDLDGIIEELQNAPKPFFYWLVGEDKEVRRVSKFLSEHDIPDFPSLEEMVKNLEILVQ</sequence>
<dbReference type="InterPro" id="IPR016102">
    <property type="entry name" value="Succinyl-CoA_synth-like"/>
</dbReference>
<feature type="non-terminal residue" evidence="5">
    <location>
        <position position="237"/>
    </location>
</feature>
<dbReference type="PANTHER" id="PTHR43334">
    <property type="entry name" value="ACETATE--COA LIGASE [ADP-FORMING]"/>
    <property type="match status" value="1"/>
</dbReference>
<dbReference type="InterPro" id="IPR051538">
    <property type="entry name" value="Acyl-CoA_Synth/Transferase"/>
</dbReference>
<keyword evidence="2" id="KW-0547">Nucleotide-binding</keyword>
<dbReference type="AlphaFoldDB" id="X1KTM5"/>
<gene>
    <name evidence="5" type="ORF">S03H2_61674</name>
</gene>
<evidence type="ECO:0000313" key="5">
    <source>
        <dbReference type="EMBL" id="GAH85363.1"/>
    </source>
</evidence>
<feature type="domain" description="Succinyl-CoA synthetase-like flavodoxin" evidence="4">
    <location>
        <begin position="4"/>
        <end position="63"/>
    </location>
</feature>
<evidence type="ECO:0000256" key="3">
    <source>
        <dbReference type="ARBA" id="ARBA00022840"/>
    </source>
</evidence>
<keyword evidence="1" id="KW-0436">Ligase</keyword>
<organism evidence="5">
    <name type="scientific">marine sediment metagenome</name>
    <dbReference type="NCBI Taxonomy" id="412755"/>
    <lineage>
        <taxon>unclassified sequences</taxon>
        <taxon>metagenomes</taxon>
        <taxon>ecological metagenomes</taxon>
    </lineage>
</organism>
<protein>
    <recommendedName>
        <fullName evidence="4">Succinyl-CoA synthetase-like flavodoxin domain-containing protein</fullName>
    </recommendedName>
</protein>
<accession>X1KTM5</accession>